<dbReference type="EMBL" id="CP036274">
    <property type="protein sequence ID" value="QDU25283.1"/>
    <property type="molecule type" value="Genomic_DNA"/>
</dbReference>
<evidence type="ECO:0008006" key="4">
    <source>
        <dbReference type="Google" id="ProtNLM"/>
    </source>
</evidence>
<evidence type="ECO:0000256" key="1">
    <source>
        <dbReference type="SAM" id="SignalP"/>
    </source>
</evidence>
<accession>A0A517Y4W2</accession>
<feature type="signal peptide" evidence="1">
    <location>
        <begin position="1"/>
        <end position="29"/>
    </location>
</feature>
<evidence type="ECO:0000313" key="3">
    <source>
        <dbReference type="Proteomes" id="UP000315017"/>
    </source>
</evidence>
<dbReference type="KEGG" id="aagg:ETAA8_03470"/>
<gene>
    <name evidence="2" type="ORF">ETAA8_03470</name>
</gene>
<evidence type="ECO:0000313" key="2">
    <source>
        <dbReference type="EMBL" id="QDU25283.1"/>
    </source>
</evidence>
<name>A0A517Y4W2_9BACT</name>
<proteinExistence type="predicted"/>
<reference evidence="2 3" key="1">
    <citation type="submission" date="2019-02" db="EMBL/GenBank/DDBJ databases">
        <title>Deep-cultivation of Planctomycetes and their phenomic and genomic characterization uncovers novel biology.</title>
        <authorList>
            <person name="Wiegand S."/>
            <person name="Jogler M."/>
            <person name="Boedeker C."/>
            <person name="Pinto D."/>
            <person name="Vollmers J."/>
            <person name="Rivas-Marin E."/>
            <person name="Kohn T."/>
            <person name="Peeters S.H."/>
            <person name="Heuer A."/>
            <person name="Rast P."/>
            <person name="Oberbeckmann S."/>
            <person name="Bunk B."/>
            <person name="Jeske O."/>
            <person name="Meyerdierks A."/>
            <person name="Storesund J.E."/>
            <person name="Kallscheuer N."/>
            <person name="Luecker S."/>
            <person name="Lage O.M."/>
            <person name="Pohl T."/>
            <person name="Merkel B.J."/>
            <person name="Hornburger P."/>
            <person name="Mueller R.-W."/>
            <person name="Bruemmer F."/>
            <person name="Labrenz M."/>
            <person name="Spormann A.M."/>
            <person name="Op den Camp H."/>
            <person name="Overmann J."/>
            <person name="Amann R."/>
            <person name="Jetten M.S.M."/>
            <person name="Mascher T."/>
            <person name="Medema M.H."/>
            <person name="Devos D.P."/>
            <person name="Kaster A.-K."/>
            <person name="Ovreas L."/>
            <person name="Rohde M."/>
            <person name="Galperin M.Y."/>
            <person name="Jogler C."/>
        </authorList>
    </citation>
    <scope>NUCLEOTIDE SEQUENCE [LARGE SCALE GENOMIC DNA]</scope>
    <source>
        <strain evidence="2 3">ETA_A8</strain>
    </source>
</reference>
<organism evidence="2 3">
    <name type="scientific">Anatilimnocola aggregata</name>
    <dbReference type="NCBI Taxonomy" id="2528021"/>
    <lineage>
        <taxon>Bacteria</taxon>
        <taxon>Pseudomonadati</taxon>
        <taxon>Planctomycetota</taxon>
        <taxon>Planctomycetia</taxon>
        <taxon>Pirellulales</taxon>
        <taxon>Pirellulaceae</taxon>
        <taxon>Anatilimnocola</taxon>
    </lineage>
</organism>
<feature type="chain" id="PRO_5022053845" description="Tetratricopeptide repeat protein" evidence="1">
    <location>
        <begin position="30"/>
        <end position="839"/>
    </location>
</feature>
<keyword evidence="3" id="KW-1185">Reference proteome</keyword>
<protein>
    <recommendedName>
        <fullName evidence="4">Tetratricopeptide repeat protein</fullName>
    </recommendedName>
</protein>
<dbReference type="Proteomes" id="UP000315017">
    <property type="component" value="Chromosome"/>
</dbReference>
<dbReference type="AlphaFoldDB" id="A0A517Y4W2"/>
<keyword evidence="1" id="KW-0732">Signal</keyword>
<sequence precursor="true">MPTRLTKVRVLFVRTFCLALLLVAATTVAADSRDARLVAGLQQRRLFELAEAYCQQRLAATIADEAAFTELTVELQRTYALHAMNEPPATRAQWFQRSHALAAEYARAKHVRGMLVQLQDALTWLAEGELAAAEYRAGALPAAELDRALQPLRTAASALENLDKQLTREIPLLRRRTLAPGELSADELFSLQQHVLYQWARVCRLRGQLYPPQSPDRVSLAQQTQEILKTPLTQLVPEDPLADQVRLELAISERLLGNVAQATELLALLDRDPKPAALRLTARAEQIRAALEARNNTAALQLLNQGRTLGGQDSPELDLAWLETYIAVWQQYQQQQNATESQGWQDKAAAMAKFLQQTHGTYWGRRGDQLLVHALGGSNTGAGAAVLARTADNFYVKGELDQAAATYEKAAEQAFAAGDSNTAFDLAYKGALVQQNRKLFADATRRLRAASLREVAHPQAGAAHLQAAWNAAQDVRLDPTTAANYVDLLQEHLKAWPADPSTAQAAIWLGQWQAAKQQWREALAAYALVPRDSAKLVEAVPAASNAAKLWLAQTVAAGKSPSTELPAALAFFQQVLVGENDRLPERWTQAHRDAALAVAELRLAYEPNSAAEVESLLNAALQSTSDPPAAWQQAAGLQRILALAVLPGREREAQAAIEQAAGASPEQLLVSVERLSKIAETSPASLRTVVARLQLQTIALLDQRRNQLQPAERVTLDRVKAEALLLAGQRNEAFTLYARLAKENQDSAAIQEGWADVLLAATDKPTLQQALDRWRLIAARTKPRTPRWYKAKYSVALAQFKLGAKPAAAQLLRYTLEAPPGLAGSGWEVQFQELLRRCE</sequence>